<feature type="transmembrane region" description="Helical" evidence="12">
    <location>
        <begin position="233"/>
        <end position="256"/>
    </location>
</feature>
<gene>
    <name evidence="14" type="primary">alkB</name>
    <name evidence="14" type="ORF">GPUN_0765</name>
</gene>
<feature type="transmembrane region" description="Helical" evidence="12">
    <location>
        <begin position="59"/>
        <end position="83"/>
    </location>
</feature>
<dbReference type="eggNOG" id="COG3239">
    <property type="taxonomic scope" value="Bacteria"/>
</dbReference>
<proteinExistence type="inferred from homology"/>
<dbReference type="EMBL" id="BAET01000007">
    <property type="protein sequence ID" value="GAB54903.1"/>
    <property type="molecule type" value="Genomic_DNA"/>
</dbReference>
<organism evidence="14 15">
    <name type="scientific">Glaciecola punicea ACAM 611</name>
    <dbReference type="NCBI Taxonomy" id="1121923"/>
    <lineage>
        <taxon>Bacteria</taxon>
        <taxon>Pseudomonadati</taxon>
        <taxon>Pseudomonadota</taxon>
        <taxon>Gammaproteobacteria</taxon>
        <taxon>Alteromonadales</taxon>
        <taxon>Alteromonadaceae</taxon>
        <taxon>Glaciecola</taxon>
    </lineage>
</organism>
<dbReference type="CDD" id="cd03512">
    <property type="entry name" value="Alkane-hydroxylase"/>
    <property type="match status" value="1"/>
</dbReference>
<dbReference type="PANTHER" id="PTHR38674">
    <property type="entry name" value="ALKANE 1-MONOOXYGENASE 1"/>
    <property type="match status" value="1"/>
</dbReference>
<feature type="transmembrane region" description="Helical" evidence="12">
    <location>
        <begin position="114"/>
        <end position="133"/>
    </location>
</feature>
<keyword evidence="4" id="KW-0997">Cell inner membrane</keyword>
<reference evidence="14 15" key="2">
    <citation type="journal article" date="2017" name="Antonie Van Leeuwenhoek">
        <title>Rhizobium rhizosphaerae sp. nov., a novel species isolated from rice rhizosphere.</title>
        <authorList>
            <person name="Zhao J.J."/>
            <person name="Zhang J."/>
            <person name="Zhang R.J."/>
            <person name="Zhang C.W."/>
            <person name="Yin H.Q."/>
            <person name="Zhang X.X."/>
        </authorList>
    </citation>
    <scope>NUCLEOTIDE SEQUENCE [LARGE SCALE GENOMIC DNA]</scope>
    <source>
        <strain evidence="14 15">ACAM 611</strain>
    </source>
</reference>
<evidence type="ECO:0000256" key="12">
    <source>
        <dbReference type="SAM" id="Phobius"/>
    </source>
</evidence>
<dbReference type="GO" id="GO:0005886">
    <property type="term" value="C:plasma membrane"/>
    <property type="evidence" value="ECO:0007669"/>
    <property type="project" value="UniProtKB-SubCell"/>
</dbReference>
<evidence type="ECO:0000256" key="2">
    <source>
        <dbReference type="ARBA" id="ARBA00010823"/>
    </source>
</evidence>
<evidence type="ECO:0000313" key="14">
    <source>
        <dbReference type="EMBL" id="GAB54903.1"/>
    </source>
</evidence>
<evidence type="ECO:0000256" key="9">
    <source>
        <dbReference type="ARBA" id="ARBA00023004"/>
    </source>
</evidence>
<keyword evidence="5 12" id="KW-0812">Transmembrane</keyword>
<dbReference type="Pfam" id="PF00487">
    <property type="entry name" value="FA_desaturase"/>
    <property type="match status" value="1"/>
</dbReference>
<accession>H5T9C6</accession>
<evidence type="ECO:0000256" key="10">
    <source>
        <dbReference type="ARBA" id="ARBA00023033"/>
    </source>
</evidence>
<dbReference type="Proteomes" id="UP000053586">
    <property type="component" value="Unassembled WGS sequence"/>
</dbReference>
<evidence type="ECO:0000256" key="11">
    <source>
        <dbReference type="ARBA" id="ARBA00023136"/>
    </source>
</evidence>
<dbReference type="RefSeq" id="WP_006003462.1">
    <property type="nucleotide sequence ID" value="NZ_BAET01000007.1"/>
</dbReference>
<feature type="transmembrane region" description="Helical" evidence="12">
    <location>
        <begin position="7"/>
        <end position="23"/>
    </location>
</feature>
<dbReference type="STRING" id="56804.BAE46_00190"/>
<feature type="domain" description="Fatty acid desaturase" evidence="13">
    <location>
        <begin position="117"/>
        <end position="320"/>
    </location>
</feature>
<dbReference type="GO" id="GO:0004497">
    <property type="term" value="F:monooxygenase activity"/>
    <property type="evidence" value="ECO:0007669"/>
    <property type="project" value="UniProtKB-KW"/>
</dbReference>
<dbReference type="PANTHER" id="PTHR38674:SF1">
    <property type="entry name" value="ALKANE 1-MONOOXYGENASE 1"/>
    <property type="match status" value="1"/>
</dbReference>
<feature type="transmembrane region" description="Helical" evidence="12">
    <location>
        <begin position="29"/>
        <end position="47"/>
    </location>
</feature>
<name>H5T9C6_9ALTE</name>
<comment type="similarity">
    <text evidence="2">Belongs to the fatty acid desaturase type 1 family. AlkB subfamily.</text>
</comment>
<dbReference type="AlphaFoldDB" id="H5T9C6"/>
<keyword evidence="6" id="KW-0479">Metal-binding</keyword>
<dbReference type="PROSITE" id="PS51257">
    <property type="entry name" value="PROKAR_LIPOPROTEIN"/>
    <property type="match status" value="1"/>
</dbReference>
<evidence type="ECO:0000256" key="1">
    <source>
        <dbReference type="ARBA" id="ARBA00004429"/>
    </source>
</evidence>
<reference evidence="14 15" key="1">
    <citation type="journal article" date="2012" name="J. Bacteriol.">
        <title>Genome sequence of proteorhodopsin-containing sea ice bacterium Glaciecola punicea ACAM 611T.</title>
        <authorList>
            <person name="Qin Q.-L."/>
            <person name="Xie B.-B."/>
            <person name="Shu Y.-L."/>
            <person name="Rong J.-C."/>
            <person name="Zhao D.-L."/>
            <person name="Zhang X.-Y."/>
            <person name="Chen X.-L."/>
            <person name="Zhou B.-C."/>
            <person name="Zhanga Y.-Z."/>
        </authorList>
    </citation>
    <scope>NUCLEOTIDE SEQUENCE [LARGE SCALE GENOMIC DNA]</scope>
    <source>
        <strain evidence="14 15">ACAM 611</strain>
    </source>
</reference>
<protein>
    <submittedName>
        <fullName evidence="14">Alkane 1-monooxygenase</fullName>
    </submittedName>
</protein>
<sequence>MFHYLKFFHYYAIVLLGCAFLLFADYFILIGFAMFASIYVLGDALFGDDTSTPTLANRVVINTMLYGSAPLLVVLLISSLWLVTPHNWAFMVTFSEFIGYDFVQAKLNTSGFELTIAVVFCGLMLSGIATVVGHELVHRIAKPIDVCFGRWLMSLTLDANFSIEHVYHHHAKVATEADPVTAPRGRNVYVHTVYAIIGTNKSAWNIEKKRLARKKQALLSQHNKVIRGWLMSALYLFAAGMIAGWQGALFLGLIGATGKCILEIVNYMEHYGLVRDPRQPVKPKHSWNSNRKISTWAMFNLPRHSHHHEHGAMPFEKLQPMPEAPMMISGYVSTIGIALIPPLWFALMKPKLAHWDSHFANKEELDIIEQQNIKRRQRPLIAYFY</sequence>
<evidence type="ECO:0000256" key="6">
    <source>
        <dbReference type="ARBA" id="ARBA00022723"/>
    </source>
</evidence>
<dbReference type="GO" id="GO:0006629">
    <property type="term" value="P:lipid metabolic process"/>
    <property type="evidence" value="ECO:0007669"/>
    <property type="project" value="InterPro"/>
</dbReference>
<keyword evidence="8" id="KW-0560">Oxidoreductase</keyword>
<evidence type="ECO:0000256" key="3">
    <source>
        <dbReference type="ARBA" id="ARBA00022475"/>
    </source>
</evidence>
<evidence type="ECO:0000256" key="7">
    <source>
        <dbReference type="ARBA" id="ARBA00022989"/>
    </source>
</evidence>
<feature type="transmembrane region" description="Helical" evidence="12">
    <location>
        <begin position="328"/>
        <end position="347"/>
    </location>
</feature>
<keyword evidence="10 14" id="KW-0503">Monooxygenase</keyword>
<evidence type="ECO:0000313" key="15">
    <source>
        <dbReference type="Proteomes" id="UP000053586"/>
    </source>
</evidence>
<comment type="caution">
    <text evidence="14">The sequence shown here is derived from an EMBL/GenBank/DDBJ whole genome shotgun (WGS) entry which is preliminary data.</text>
</comment>
<keyword evidence="9" id="KW-0408">Iron</keyword>
<keyword evidence="15" id="KW-1185">Reference proteome</keyword>
<evidence type="ECO:0000256" key="8">
    <source>
        <dbReference type="ARBA" id="ARBA00023002"/>
    </source>
</evidence>
<comment type="subcellular location">
    <subcellularLocation>
        <location evidence="1">Cell inner membrane</location>
        <topology evidence="1">Multi-pass membrane protein</topology>
    </subcellularLocation>
</comment>
<dbReference type="InterPro" id="IPR005804">
    <property type="entry name" value="FA_desaturase_dom"/>
</dbReference>
<keyword evidence="11 12" id="KW-0472">Membrane</keyword>
<evidence type="ECO:0000256" key="4">
    <source>
        <dbReference type="ARBA" id="ARBA00022519"/>
    </source>
</evidence>
<dbReference type="InterPro" id="IPR033885">
    <property type="entry name" value="AlkB/XylM"/>
</dbReference>
<dbReference type="GO" id="GO:0046872">
    <property type="term" value="F:metal ion binding"/>
    <property type="evidence" value="ECO:0007669"/>
    <property type="project" value="UniProtKB-KW"/>
</dbReference>
<evidence type="ECO:0000256" key="5">
    <source>
        <dbReference type="ARBA" id="ARBA00022692"/>
    </source>
</evidence>
<evidence type="ECO:0000259" key="13">
    <source>
        <dbReference type="Pfam" id="PF00487"/>
    </source>
</evidence>
<keyword evidence="7 12" id="KW-1133">Transmembrane helix</keyword>
<keyword evidence="3" id="KW-1003">Cell membrane</keyword>
<dbReference type="OrthoDB" id="4759734at2"/>